<accession>A0A067Z436</accession>
<evidence type="ECO:0000256" key="9">
    <source>
        <dbReference type="ARBA" id="ARBA00022989"/>
    </source>
</evidence>
<feature type="domain" description="MotA/TolQ/ExbB proton channel" evidence="16">
    <location>
        <begin position="230"/>
        <end position="331"/>
    </location>
</feature>
<keyword evidence="6" id="KW-0997">Cell inner membrane</keyword>
<keyword evidence="7 14" id="KW-0812">Transmembrane</keyword>
<dbReference type="Proteomes" id="UP000031656">
    <property type="component" value="Chromosome"/>
</dbReference>
<organism evidence="17 18">
    <name type="scientific">Gluconobacter oxydans DSM 3504</name>
    <dbReference type="NCBI Taxonomy" id="1288313"/>
    <lineage>
        <taxon>Bacteria</taxon>
        <taxon>Pseudomonadati</taxon>
        <taxon>Pseudomonadota</taxon>
        <taxon>Alphaproteobacteria</taxon>
        <taxon>Acetobacterales</taxon>
        <taxon>Acetobacteraceae</taxon>
        <taxon>Gluconobacter</taxon>
    </lineage>
</organism>
<feature type="region of interest" description="Disordered" evidence="13">
    <location>
        <begin position="52"/>
        <end position="129"/>
    </location>
</feature>
<comment type="function">
    <text evidence="11">Involved in the TonB-dependent energy-dependent transport of various receptor-bound substrates. Protects ExbD from proteolytic degradation and functionally stabilizes TonB.</text>
</comment>
<evidence type="ECO:0000256" key="15">
    <source>
        <dbReference type="SAM" id="SignalP"/>
    </source>
</evidence>
<keyword evidence="8 12" id="KW-0653">Protein transport</keyword>
<protein>
    <recommendedName>
        <fullName evidence="3">Biopolymer transport protein ExbB</fullName>
    </recommendedName>
</protein>
<dbReference type="AlphaFoldDB" id="A0A067Z436"/>
<feature type="transmembrane region" description="Helical" evidence="14">
    <location>
        <begin position="300"/>
        <end position="320"/>
    </location>
</feature>
<evidence type="ECO:0000256" key="1">
    <source>
        <dbReference type="ARBA" id="ARBA00004429"/>
    </source>
</evidence>
<evidence type="ECO:0000259" key="16">
    <source>
        <dbReference type="Pfam" id="PF01618"/>
    </source>
</evidence>
<evidence type="ECO:0000256" key="6">
    <source>
        <dbReference type="ARBA" id="ARBA00022519"/>
    </source>
</evidence>
<evidence type="ECO:0000256" key="12">
    <source>
        <dbReference type="RuleBase" id="RU004057"/>
    </source>
</evidence>
<name>A0A067Z436_GLUOY</name>
<comment type="similarity">
    <text evidence="12">Belongs to the exbB/tolQ family.</text>
</comment>
<evidence type="ECO:0000313" key="17">
    <source>
        <dbReference type="EMBL" id="AHK71268.1"/>
    </source>
</evidence>
<dbReference type="PANTHER" id="PTHR30625:SF14">
    <property type="entry name" value="BIOPOLYMER TRANSPORT PROTEIN EXBB"/>
    <property type="match status" value="1"/>
</dbReference>
<comment type="subcellular location">
    <subcellularLocation>
        <location evidence="1">Cell inner membrane</location>
        <topology evidence="1">Multi-pass membrane protein</topology>
    </subcellularLocation>
    <subcellularLocation>
        <location evidence="12">Membrane</location>
        <topology evidence="12">Multi-pass membrane protein</topology>
    </subcellularLocation>
</comment>
<evidence type="ECO:0000256" key="2">
    <source>
        <dbReference type="ARBA" id="ARBA00011471"/>
    </source>
</evidence>
<feature type="chain" id="PRO_5001650464" description="Biopolymer transport protein ExbB" evidence="15">
    <location>
        <begin position="40"/>
        <end position="369"/>
    </location>
</feature>
<evidence type="ECO:0000313" key="18">
    <source>
        <dbReference type="Proteomes" id="UP000031656"/>
    </source>
</evidence>
<keyword evidence="15" id="KW-0732">Signal</keyword>
<evidence type="ECO:0000256" key="13">
    <source>
        <dbReference type="SAM" id="MobiDB-lite"/>
    </source>
</evidence>
<evidence type="ECO:0000256" key="11">
    <source>
        <dbReference type="ARBA" id="ARBA00024816"/>
    </source>
</evidence>
<evidence type="ECO:0000256" key="4">
    <source>
        <dbReference type="ARBA" id="ARBA00022448"/>
    </source>
</evidence>
<evidence type="ECO:0000256" key="5">
    <source>
        <dbReference type="ARBA" id="ARBA00022475"/>
    </source>
</evidence>
<dbReference type="Pfam" id="PF01618">
    <property type="entry name" value="MotA_ExbB"/>
    <property type="match status" value="1"/>
</dbReference>
<evidence type="ECO:0000256" key="10">
    <source>
        <dbReference type="ARBA" id="ARBA00023136"/>
    </source>
</evidence>
<keyword evidence="9 14" id="KW-1133">Transmembrane helix</keyword>
<feature type="transmembrane region" description="Helical" evidence="14">
    <location>
        <begin position="145"/>
        <end position="170"/>
    </location>
</feature>
<dbReference type="PANTHER" id="PTHR30625">
    <property type="entry name" value="PROTEIN TOLQ"/>
    <property type="match status" value="1"/>
</dbReference>
<keyword evidence="5" id="KW-1003">Cell membrane</keyword>
<feature type="signal peptide" evidence="15">
    <location>
        <begin position="1"/>
        <end position="39"/>
    </location>
</feature>
<dbReference type="GO" id="GO:0017038">
    <property type="term" value="P:protein import"/>
    <property type="evidence" value="ECO:0007669"/>
    <property type="project" value="TreeGrafter"/>
</dbReference>
<proteinExistence type="inferred from homology"/>
<gene>
    <name evidence="17" type="primary">exbB3</name>
    <name evidence="17" type="ORF">GLS_c13710</name>
</gene>
<comment type="subunit">
    <text evidence="2">The accessory proteins ExbB and ExbD seem to form a complex with TonB.</text>
</comment>
<dbReference type="InterPro" id="IPR050790">
    <property type="entry name" value="ExbB/TolQ_transport"/>
</dbReference>
<evidence type="ECO:0000256" key="7">
    <source>
        <dbReference type="ARBA" id="ARBA00022692"/>
    </source>
</evidence>
<evidence type="ECO:0000256" key="3">
    <source>
        <dbReference type="ARBA" id="ARBA00022093"/>
    </source>
</evidence>
<keyword evidence="10 14" id="KW-0472">Membrane</keyword>
<dbReference type="InterPro" id="IPR002898">
    <property type="entry name" value="MotA_ExbB_proton_chnl"/>
</dbReference>
<feature type="transmembrane region" description="Helical" evidence="14">
    <location>
        <begin position="252"/>
        <end position="275"/>
    </location>
</feature>
<dbReference type="GO" id="GO:0005886">
    <property type="term" value="C:plasma membrane"/>
    <property type="evidence" value="ECO:0007669"/>
    <property type="project" value="UniProtKB-SubCell"/>
</dbReference>
<dbReference type="KEGG" id="goy:GLS_c13710"/>
<reference evidence="17 18" key="1">
    <citation type="journal article" date="2015" name="Appl. Microbiol. Biotechnol.">
        <title>The consequence of an additional NADH dehydrogenase paralog on the growth of Gluconobacter oxydans DSM3504.</title>
        <authorList>
            <person name="Kostner D."/>
            <person name="Luchterhand B."/>
            <person name="Junker A."/>
            <person name="Volland S."/>
            <person name="Daniel R."/>
            <person name="Buchs J."/>
            <person name="Liebl W."/>
            <person name="Ehrenreich A."/>
        </authorList>
    </citation>
    <scope>NUCLEOTIDE SEQUENCE [LARGE SCALE GENOMIC DNA]</scope>
    <source>
        <strain evidence="17">DSM 3504</strain>
    </source>
</reference>
<evidence type="ECO:0000256" key="8">
    <source>
        <dbReference type="ARBA" id="ARBA00022927"/>
    </source>
</evidence>
<dbReference type="HOGENOM" id="CLU_053325_2_0_5"/>
<evidence type="ECO:0000256" key="14">
    <source>
        <dbReference type="SAM" id="Phobius"/>
    </source>
</evidence>
<dbReference type="EMBL" id="CP004373">
    <property type="protein sequence ID" value="AHK71268.1"/>
    <property type="molecule type" value="Genomic_DNA"/>
</dbReference>
<sequence>MEFMTRLFRLPALAVPTKARAVRASALALTLALASGAVAPAVAFAQPAPADQSAPAAAPVDPSSNPAAPTTSADPAGAPAAAAPNDAGAPAGAAPSDSAAPATAPADESPAAAATPGESATATPEAPAPQGNPYGLGALWANGDAIARGVLIIMVIMSAGTWIIMVMKFLEQGRLFAASKEAAREFWTKPSVHDGAAALKPSSPFRYIAETGIVAAEHHEGSMRDSIDLPSWTEMSISRSVDTINTRMQGGLAFLGTVGSTSPFVGLFGTVWGIYHALTAIGISGQASIDKVAGPVGESLIMTAIGLATAVPAVLGYNLLVRRNKGAMDRVRNFAADIQSVLIGGFRHGVSPEQGSMSVPTTITTSERV</sequence>
<keyword evidence="4 12" id="KW-0813">Transport</keyword>